<dbReference type="HOGENOM" id="CLU_2113100_0_0_1"/>
<dbReference type="PANTHER" id="PTHR10491:SF4">
    <property type="entry name" value="METHIONINE ADENOSYLTRANSFERASE 2 SUBUNIT BETA"/>
    <property type="match status" value="1"/>
</dbReference>
<proteinExistence type="predicted"/>
<gene>
    <name evidence="2" type="ORF">POPTR_018G008800</name>
</gene>
<dbReference type="Proteomes" id="UP000006729">
    <property type="component" value="Chromosome 18"/>
</dbReference>
<sequence>MFSMLLTGRPNVDWCESHKVETIRTNVEGTLNLADYDQDHQEGSGSIGFIEEDKPTFTGSFCSKSKAMVEELLLKEFENVCTLRVRMPMSSDLSNPRNYNKWNNSGVEEQANKKT</sequence>
<reference evidence="2 3" key="1">
    <citation type="journal article" date="2006" name="Science">
        <title>The genome of black cottonwood, Populus trichocarpa (Torr. &amp; Gray).</title>
        <authorList>
            <person name="Tuskan G.A."/>
            <person name="Difazio S."/>
            <person name="Jansson S."/>
            <person name="Bohlmann J."/>
            <person name="Grigoriev I."/>
            <person name="Hellsten U."/>
            <person name="Putnam N."/>
            <person name="Ralph S."/>
            <person name="Rombauts S."/>
            <person name="Salamov A."/>
            <person name="Schein J."/>
            <person name="Sterck L."/>
            <person name="Aerts A."/>
            <person name="Bhalerao R.R."/>
            <person name="Bhalerao R.P."/>
            <person name="Blaudez D."/>
            <person name="Boerjan W."/>
            <person name="Brun A."/>
            <person name="Brunner A."/>
            <person name="Busov V."/>
            <person name="Campbell M."/>
            <person name="Carlson J."/>
            <person name="Chalot M."/>
            <person name="Chapman J."/>
            <person name="Chen G.L."/>
            <person name="Cooper D."/>
            <person name="Coutinho P.M."/>
            <person name="Couturier J."/>
            <person name="Covert S."/>
            <person name="Cronk Q."/>
            <person name="Cunningham R."/>
            <person name="Davis J."/>
            <person name="Degroeve S."/>
            <person name="Dejardin A."/>
            <person name="Depamphilis C."/>
            <person name="Detter J."/>
            <person name="Dirks B."/>
            <person name="Dubchak I."/>
            <person name="Duplessis S."/>
            <person name="Ehlting J."/>
            <person name="Ellis B."/>
            <person name="Gendler K."/>
            <person name="Goodstein D."/>
            <person name="Gribskov M."/>
            <person name="Grimwood J."/>
            <person name="Groover A."/>
            <person name="Gunter L."/>
            <person name="Hamberger B."/>
            <person name="Heinze B."/>
            <person name="Helariutta Y."/>
            <person name="Henrissat B."/>
            <person name="Holligan D."/>
            <person name="Holt R."/>
            <person name="Huang W."/>
            <person name="Islam-Faridi N."/>
            <person name="Jones S."/>
            <person name="Jones-Rhoades M."/>
            <person name="Jorgensen R."/>
            <person name="Joshi C."/>
            <person name="Kangasjarvi J."/>
            <person name="Karlsson J."/>
            <person name="Kelleher C."/>
            <person name="Kirkpatrick R."/>
            <person name="Kirst M."/>
            <person name="Kohler A."/>
            <person name="Kalluri U."/>
            <person name="Larimer F."/>
            <person name="Leebens-Mack J."/>
            <person name="Leple J.C."/>
            <person name="Locascio P."/>
            <person name="Lou Y."/>
            <person name="Lucas S."/>
            <person name="Martin F."/>
            <person name="Montanini B."/>
            <person name="Napoli C."/>
            <person name="Nelson D.R."/>
            <person name="Nelson C."/>
            <person name="Nieminen K."/>
            <person name="Nilsson O."/>
            <person name="Pereda V."/>
            <person name="Peter G."/>
            <person name="Philippe R."/>
            <person name="Pilate G."/>
            <person name="Poliakov A."/>
            <person name="Razumovskaya J."/>
            <person name="Richardson P."/>
            <person name="Rinaldi C."/>
            <person name="Ritland K."/>
            <person name="Rouze P."/>
            <person name="Ryaboy D."/>
            <person name="Schmutz J."/>
            <person name="Schrader J."/>
            <person name="Segerman B."/>
            <person name="Shin H."/>
            <person name="Siddiqui A."/>
            <person name="Sterky F."/>
            <person name="Terry A."/>
            <person name="Tsai C.J."/>
            <person name="Uberbacher E."/>
            <person name="Unneberg P."/>
            <person name="Vahala J."/>
            <person name="Wall K."/>
            <person name="Wessler S."/>
            <person name="Yang G."/>
            <person name="Yin T."/>
            <person name="Douglas C."/>
            <person name="Marra M."/>
            <person name="Sandberg G."/>
            <person name="Van de Peer Y."/>
            <person name="Rokhsar D."/>
        </authorList>
    </citation>
    <scope>NUCLEOTIDE SEQUENCE [LARGE SCALE GENOMIC DNA]</scope>
    <source>
        <strain evidence="3">cv. Nisqually</strain>
    </source>
</reference>
<dbReference type="STRING" id="3694.B9ILE1"/>
<keyword evidence="3" id="KW-1185">Reference proteome</keyword>
<dbReference type="PANTHER" id="PTHR10491">
    <property type="entry name" value="DTDP-4-DEHYDRORHAMNOSE REDUCTASE"/>
    <property type="match status" value="1"/>
</dbReference>
<dbReference type="EMBL" id="CM009307">
    <property type="protein sequence ID" value="PNS92016.1"/>
    <property type="molecule type" value="Genomic_DNA"/>
</dbReference>
<dbReference type="SUPFAM" id="SSF51735">
    <property type="entry name" value="NAD(P)-binding Rossmann-fold domains"/>
    <property type="match status" value="1"/>
</dbReference>
<dbReference type="InterPro" id="IPR036291">
    <property type="entry name" value="NAD(P)-bd_dom_sf"/>
</dbReference>
<protein>
    <submittedName>
        <fullName evidence="2">Uncharacterized protein</fullName>
    </submittedName>
</protein>
<dbReference type="Gene3D" id="3.40.50.720">
    <property type="entry name" value="NAD(P)-binding Rossmann-like Domain"/>
    <property type="match status" value="1"/>
</dbReference>
<dbReference type="eggNOG" id="KOG0747">
    <property type="taxonomic scope" value="Eukaryota"/>
</dbReference>
<evidence type="ECO:0000313" key="3">
    <source>
        <dbReference type="Proteomes" id="UP000006729"/>
    </source>
</evidence>
<evidence type="ECO:0000256" key="1">
    <source>
        <dbReference type="SAM" id="MobiDB-lite"/>
    </source>
</evidence>
<organism evidence="2 3">
    <name type="scientific">Populus trichocarpa</name>
    <name type="common">Western balsam poplar</name>
    <name type="synonym">Populus balsamifera subsp. trichocarpa</name>
    <dbReference type="NCBI Taxonomy" id="3694"/>
    <lineage>
        <taxon>Eukaryota</taxon>
        <taxon>Viridiplantae</taxon>
        <taxon>Streptophyta</taxon>
        <taxon>Embryophyta</taxon>
        <taxon>Tracheophyta</taxon>
        <taxon>Spermatophyta</taxon>
        <taxon>Magnoliopsida</taxon>
        <taxon>eudicotyledons</taxon>
        <taxon>Gunneridae</taxon>
        <taxon>Pentapetalae</taxon>
        <taxon>rosids</taxon>
        <taxon>fabids</taxon>
        <taxon>Malpighiales</taxon>
        <taxon>Salicaceae</taxon>
        <taxon>Saliceae</taxon>
        <taxon>Populus</taxon>
    </lineage>
</organism>
<name>B9ILE1_POPTR</name>
<feature type="region of interest" description="Disordered" evidence="1">
    <location>
        <begin position="91"/>
        <end position="115"/>
    </location>
</feature>
<accession>B9ILE1</accession>
<dbReference type="AlphaFoldDB" id="B9ILE1"/>
<feature type="compositionally biased region" description="Polar residues" evidence="1">
    <location>
        <begin position="91"/>
        <end position="107"/>
    </location>
</feature>
<dbReference type="InParanoid" id="B9ILE1"/>
<evidence type="ECO:0000313" key="2">
    <source>
        <dbReference type="EMBL" id="PNS92016.1"/>
    </source>
</evidence>
<dbReference type="InterPro" id="IPR005913">
    <property type="entry name" value="dTDP_dehydrorham_reduct"/>
</dbReference>